<protein>
    <submittedName>
        <fullName evidence="1">Uncharacterized protein</fullName>
    </submittedName>
</protein>
<evidence type="ECO:0000313" key="1">
    <source>
        <dbReference type="EMBL" id="SHJ71441.1"/>
    </source>
</evidence>
<organism evidence="1 2">
    <name type="scientific">Arenibacter nanhaiticus</name>
    <dbReference type="NCBI Taxonomy" id="558155"/>
    <lineage>
        <taxon>Bacteria</taxon>
        <taxon>Pseudomonadati</taxon>
        <taxon>Bacteroidota</taxon>
        <taxon>Flavobacteriia</taxon>
        <taxon>Flavobacteriales</taxon>
        <taxon>Flavobacteriaceae</taxon>
        <taxon>Arenibacter</taxon>
    </lineage>
</organism>
<dbReference type="OrthoDB" id="1436593at2"/>
<sequence>MNTSLLLISGILVLCTFLPFLLFNKAGKSDIKLMSKQFKQMAEKGNLKLDVKENWGNSMIGIDKVQNKLVFSKIKDGEPFTQMISINEIDKCEIITKTKLVRTNSKRESVLEKLHLELSFIAQDKNNLVLGFYDNQDIYGEDFELKRAQKWSELITAGLDLNTARKAVA</sequence>
<name>A0A1M6LJS6_9FLAO</name>
<dbReference type="Proteomes" id="UP000184231">
    <property type="component" value="Unassembled WGS sequence"/>
</dbReference>
<gene>
    <name evidence="1" type="ORF">SAMN04487911_1326</name>
</gene>
<dbReference type="AlphaFoldDB" id="A0A1M6LJS6"/>
<dbReference type="STRING" id="558155.SAMN04487911_1326"/>
<dbReference type="EMBL" id="FQYX01000032">
    <property type="protein sequence ID" value="SHJ71441.1"/>
    <property type="molecule type" value="Genomic_DNA"/>
</dbReference>
<reference evidence="1 2" key="1">
    <citation type="submission" date="2016-11" db="EMBL/GenBank/DDBJ databases">
        <authorList>
            <person name="Jaros S."/>
            <person name="Januszkiewicz K."/>
            <person name="Wedrychowicz H."/>
        </authorList>
    </citation>
    <scope>NUCLEOTIDE SEQUENCE [LARGE SCALE GENOMIC DNA]</scope>
    <source>
        <strain evidence="1 2">CGMCC 1.8863</strain>
    </source>
</reference>
<accession>A0A1M6LJS6</accession>
<evidence type="ECO:0000313" key="2">
    <source>
        <dbReference type="Proteomes" id="UP000184231"/>
    </source>
</evidence>
<keyword evidence="2" id="KW-1185">Reference proteome</keyword>
<dbReference type="RefSeq" id="WP_072765625.1">
    <property type="nucleotide sequence ID" value="NZ_FQYX01000032.1"/>
</dbReference>
<proteinExistence type="predicted"/>